<evidence type="ECO:0000313" key="4">
    <source>
        <dbReference type="Proteomes" id="UP001168540"/>
    </source>
</evidence>
<feature type="domain" description="CHASE" evidence="2">
    <location>
        <begin position="1"/>
        <end position="91"/>
    </location>
</feature>
<dbReference type="InterPro" id="IPR032820">
    <property type="entry name" value="ATPase_put"/>
</dbReference>
<dbReference type="RefSeq" id="WP_289831332.1">
    <property type="nucleotide sequence ID" value="NZ_JAUEDK010000039.1"/>
</dbReference>
<dbReference type="Proteomes" id="UP001168540">
    <property type="component" value="Unassembled WGS sequence"/>
</dbReference>
<keyword evidence="4" id="KW-1185">Reference proteome</keyword>
<dbReference type="InterPro" id="IPR006189">
    <property type="entry name" value="CHASE_dom"/>
</dbReference>
<name>A0ABT7XSA0_9NEIS</name>
<dbReference type="EMBL" id="JAUEDK010000039">
    <property type="protein sequence ID" value="MDN0076682.1"/>
    <property type="molecule type" value="Genomic_DNA"/>
</dbReference>
<dbReference type="PROSITE" id="PS50839">
    <property type="entry name" value="CHASE"/>
    <property type="match status" value="1"/>
</dbReference>
<organism evidence="3 4">
    <name type="scientific">Crenobacter oryzisoli</name>
    <dbReference type="NCBI Taxonomy" id="3056844"/>
    <lineage>
        <taxon>Bacteria</taxon>
        <taxon>Pseudomonadati</taxon>
        <taxon>Pseudomonadota</taxon>
        <taxon>Betaproteobacteria</taxon>
        <taxon>Neisseriales</taxon>
        <taxon>Neisseriaceae</taxon>
        <taxon>Crenobacter</taxon>
    </lineage>
</organism>
<reference evidence="3" key="1">
    <citation type="submission" date="2023-06" db="EMBL/GenBank/DDBJ databases">
        <authorList>
            <person name="Zhang S."/>
        </authorList>
    </citation>
    <scope>NUCLEOTIDE SEQUENCE</scope>
    <source>
        <strain evidence="3">SG2303</strain>
    </source>
</reference>
<sequence>MSRRDDKLRDSLKMQLERRRRFKPSGPIGLILIGGTVGLLFVVPLLLGAYLGRWLDSHQTGYSVRWTVSLIVLGIVVGAYNVYRFLKGLDQ</sequence>
<keyword evidence="1" id="KW-0812">Transmembrane</keyword>
<protein>
    <submittedName>
        <fullName evidence="3">AtpZ/AtpI family protein</fullName>
    </submittedName>
</protein>
<feature type="transmembrane region" description="Helical" evidence="1">
    <location>
        <begin position="63"/>
        <end position="83"/>
    </location>
</feature>
<proteinExistence type="predicted"/>
<evidence type="ECO:0000313" key="3">
    <source>
        <dbReference type="EMBL" id="MDN0076682.1"/>
    </source>
</evidence>
<feature type="transmembrane region" description="Helical" evidence="1">
    <location>
        <begin position="28"/>
        <end position="51"/>
    </location>
</feature>
<dbReference type="Pfam" id="PF09527">
    <property type="entry name" value="ATPase_gene1"/>
    <property type="match status" value="1"/>
</dbReference>
<evidence type="ECO:0000256" key="1">
    <source>
        <dbReference type="SAM" id="Phobius"/>
    </source>
</evidence>
<keyword evidence="1" id="KW-0472">Membrane</keyword>
<comment type="caution">
    <text evidence="3">The sequence shown here is derived from an EMBL/GenBank/DDBJ whole genome shotgun (WGS) entry which is preliminary data.</text>
</comment>
<keyword evidence="1" id="KW-1133">Transmembrane helix</keyword>
<evidence type="ECO:0000259" key="2">
    <source>
        <dbReference type="PROSITE" id="PS50839"/>
    </source>
</evidence>
<accession>A0ABT7XSA0</accession>
<gene>
    <name evidence="3" type="ORF">QU481_17630</name>
</gene>